<dbReference type="EMBL" id="AZBU02000003">
    <property type="protein sequence ID" value="TKR89136.1"/>
    <property type="molecule type" value="Genomic_DNA"/>
</dbReference>
<sequence>MALSTFSRIADCESLDMKLKVFSVPCSPPPSPVGSKRQLEFNSVANSPKMMHKRILNLDDNLVIPEDFKNPTKTFVSRLRELTRCRNLCNYNFLS</sequence>
<dbReference type="OrthoDB" id="10443012at2759"/>
<protein>
    <submittedName>
        <fullName evidence="1">Uncharacterized protein</fullName>
    </submittedName>
</protein>
<keyword evidence="2" id="KW-1185">Reference proteome</keyword>
<dbReference type="Proteomes" id="UP000298663">
    <property type="component" value="Unassembled WGS sequence"/>
</dbReference>
<evidence type="ECO:0000313" key="1">
    <source>
        <dbReference type="EMBL" id="TKR89136.1"/>
    </source>
</evidence>
<reference evidence="1 2" key="1">
    <citation type="journal article" date="2015" name="Genome Biol.">
        <title>Comparative genomics of Steinernema reveals deeply conserved gene regulatory networks.</title>
        <authorList>
            <person name="Dillman A.R."/>
            <person name="Macchietto M."/>
            <person name="Porter C.F."/>
            <person name="Rogers A."/>
            <person name="Williams B."/>
            <person name="Antoshechkin I."/>
            <person name="Lee M.M."/>
            <person name="Goodwin Z."/>
            <person name="Lu X."/>
            <person name="Lewis E.E."/>
            <person name="Goodrich-Blair H."/>
            <person name="Stock S.P."/>
            <person name="Adams B.J."/>
            <person name="Sternberg P.W."/>
            <person name="Mortazavi A."/>
        </authorList>
    </citation>
    <scope>NUCLEOTIDE SEQUENCE [LARGE SCALE GENOMIC DNA]</scope>
    <source>
        <strain evidence="1 2">ALL</strain>
    </source>
</reference>
<reference evidence="1 2" key="2">
    <citation type="journal article" date="2019" name="G3 (Bethesda)">
        <title>Hybrid Assembly of the Genome of the Entomopathogenic Nematode Steinernema carpocapsae Identifies the X-Chromosome.</title>
        <authorList>
            <person name="Serra L."/>
            <person name="Macchietto M."/>
            <person name="Macias-Munoz A."/>
            <person name="McGill C.J."/>
            <person name="Rodriguez I.M."/>
            <person name="Rodriguez B."/>
            <person name="Murad R."/>
            <person name="Mortazavi A."/>
        </authorList>
    </citation>
    <scope>NUCLEOTIDE SEQUENCE [LARGE SCALE GENOMIC DNA]</scope>
    <source>
        <strain evidence="1 2">ALL</strain>
    </source>
</reference>
<organism evidence="1 2">
    <name type="scientific">Steinernema carpocapsae</name>
    <name type="common">Entomopathogenic nematode</name>
    <dbReference type="NCBI Taxonomy" id="34508"/>
    <lineage>
        <taxon>Eukaryota</taxon>
        <taxon>Metazoa</taxon>
        <taxon>Ecdysozoa</taxon>
        <taxon>Nematoda</taxon>
        <taxon>Chromadorea</taxon>
        <taxon>Rhabditida</taxon>
        <taxon>Tylenchina</taxon>
        <taxon>Panagrolaimomorpha</taxon>
        <taxon>Strongyloidoidea</taxon>
        <taxon>Steinernematidae</taxon>
        <taxon>Steinernema</taxon>
    </lineage>
</organism>
<gene>
    <name evidence="1" type="ORF">L596_013280</name>
</gene>
<evidence type="ECO:0000313" key="2">
    <source>
        <dbReference type="Proteomes" id="UP000298663"/>
    </source>
</evidence>
<comment type="caution">
    <text evidence="1">The sequence shown here is derived from an EMBL/GenBank/DDBJ whole genome shotgun (WGS) entry which is preliminary data.</text>
</comment>
<accession>A0A4U5NZP9</accession>
<name>A0A4U5NZP9_STECR</name>
<dbReference type="AlphaFoldDB" id="A0A4U5NZP9"/>
<proteinExistence type="predicted"/>